<dbReference type="GeneTree" id="ENSGT00940000178353"/>
<protein>
    <submittedName>
        <fullName evidence="1">Uncharacterized protein</fullName>
    </submittedName>
</protein>
<sequence>NWAFDYWGKGTMVTVTSGKVI</sequence>
<dbReference type="AlphaFoldDB" id="A0A3B4G3S3"/>
<evidence type="ECO:0000313" key="1">
    <source>
        <dbReference type="Ensembl" id="ENSPNYP00000016221.1"/>
    </source>
</evidence>
<organism evidence="1">
    <name type="scientific">Pundamilia nyererei</name>
    <dbReference type="NCBI Taxonomy" id="303518"/>
    <lineage>
        <taxon>Eukaryota</taxon>
        <taxon>Metazoa</taxon>
        <taxon>Chordata</taxon>
        <taxon>Craniata</taxon>
        <taxon>Vertebrata</taxon>
        <taxon>Euteleostomi</taxon>
        <taxon>Actinopterygii</taxon>
        <taxon>Neopterygii</taxon>
        <taxon>Teleostei</taxon>
        <taxon>Neoteleostei</taxon>
        <taxon>Acanthomorphata</taxon>
        <taxon>Ovalentaria</taxon>
        <taxon>Cichlomorphae</taxon>
        <taxon>Cichliformes</taxon>
        <taxon>Cichlidae</taxon>
        <taxon>African cichlids</taxon>
        <taxon>Pseudocrenilabrinae</taxon>
        <taxon>Haplochromini</taxon>
        <taxon>Pundamilia</taxon>
    </lineage>
</organism>
<reference evidence="1" key="1">
    <citation type="submission" date="2023-09" db="UniProtKB">
        <authorList>
            <consortium name="Ensembl"/>
        </authorList>
    </citation>
    <scope>IDENTIFICATION</scope>
</reference>
<name>A0A3B4G3S3_9CICH</name>
<dbReference type="Ensembl" id="ENSPNYT00000016628.1">
    <property type="protein sequence ID" value="ENSPNYP00000016221.1"/>
    <property type="gene ID" value="ENSPNYG00000012282.1"/>
</dbReference>
<proteinExistence type="predicted"/>
<accession>A0A3B4G3S3</accession>